<dbReference type="Proteomes" id="UP000246085">
    <property type="component" value="Chromosome BRAD3257"/>
</dbReference>
<accession>A0A2U3QAD5</accession>
<reference evidence="1 2" key="1">
    <citation type="submission" date="2018-03" db="EMBL/GenBank/DDBJ databases">
        <authorList>
            <person name="Gully D."/>
        </authorList>
    </citation>
    <scope>NUCLEOTIDE SEQUENCE [LARGE SCALE GENOMIC DNA]</scope>
    <source>
        <strain evidence="1">ORS3257</strain>
    </source>
</reference>
<sequence>MCAMSASGDVLQDLETLPNVLSPLDPRPVELVNASGRADFVLVCEHAGTAVPGRLDNLGLRAAETLGHIAYDIGAEGVARRLADLLDAPLFLQRYSRLVIDCNRPFDAPDCIPEVSDGTVVPGNLNLAEHLRRQRYAEIHEPFHREVALFLDGRARAGSRTVLVAVHSFTPRLSGGPRRPWQLGVLSNRDRRFAGRFLGSFQERNPGTICAHNEPYAVDDQGDYTIPVHGEGRGLLHLLLEIRNDLIGDTEGQYRWASLIAQGLIDAREKDHVND</sequence>
<name>A0A2U3QAD5_9BRAD</name>
<organism evidence="1 2">
    <name type="scientific">Bradyrhizobium vignae</name>
    <dbReference type="NCBI Taxonomy" id="1549949"/>
    <lineage>
        <taxon>Bacteria</taxon>
        <taxon>Pseudomonadati</taxon>
        <taxon>Pseudomonadota</taxon>
        <taxon>Alphaproteobacteria</taxon>
        <taxon>Hyphomicrobiales</taxon>
        <taxon>Nitrobacteraceae</taxon>
        <taxon>Bradyrhizobium</taxon>
    </lineage>
</organism>
<dbReference type="Pfam" id="PF05013">
    <property type="entry name" value="FGase"/>
    <property type="match status" value="1"/>
</dbReference>
<evidence type="ECO:0000313" key="1">
    <source>
        <dbReference type="EMBL" id="SPP98346.1"/>
    </source>
</evidence>
<dbReference type="KEGG" id="bvz:BRAD3257_7681"/>
<keyword evidence="1" id="KW-0378">Hydrolase</keyword>
<dbReference type="InterPro" id="IPR007709">
    <property type="entry name" value="N-FG_amidohydro"/>
</dbReference>
<dbReference type="InterPro" id="IPR011227">
    <property type="entry name" value="UCP029730"/>
</dbReference>
<dbReference type="PIRSF" id="PIRSF029730">
    <property type="entry name" value="UCP029730"/>
    <property type="match status" value="1"/>
</dbReference>
<proteinExistence type="predicted"/>
<protein>
    <submittedName>
        <fullName evidence="1">N-formylglutamate amidohydrolase</fullName>
    </submittedName>
</protein>
<gene>
    <name evidence="1" type="ORF">BRAD3257_7681</name>
</gene>
<dbReference type="SUPFAM" id="SSF53187">
    <property type="entry name" value="Zn-dependent exopeptidases"/>
    <property type="match status" value="1"/>
</dbReference>
<evidence type="ECO:0000313" key="2">
    <source>
        <dbReference type="Proteomes" id="UP000246085"/>
    </source>
</evidence>
<dbReference type="GO" id="GO:0016787">
    <property type="term" value="F:hydrolase activity"/>
    <property type="evidence" value="ECO:0007669"/>
    <property type="project" value="UniProtKB-KW"/>
</dbReference>
<dbReference type="EMBL" id="LS398110">
    <property type="protein sequence ID" value="SPP98346.1"/>
    <property type="molecule type" value="Genomic_DNA"/>
</dbReference>
<dbReference type="AlphaFoldDB" id="A0A2U3QAD5"/>
<dbReference type="Gene3D" id="3.40.630.40">
    <property type="entry name" value="Zn-dependent exopeptidases"/>
    <property type="match status" value="1"/>
</dbReference>